<dbReference type="GO" id="GO:0006302">
    <property type="term" value="P:double-strand break repair"/>
    <property type="evidence" value="ECO:0007669"/>
    <property type="project" value="TreeGrafter"/>
</dbReference>
<evidence type="ECO:0000259" key="4">
    <source>
        <dbReference type="Pfam" id="PF11967"/>
    </source>
</evidence>
<keyword evidence="3" id="KW-0234">DNA repair</keyword>
<dbReference type="InterPro" id="IPR022572">
    <property type="entry name" value="DNA_rep/recomb_RecO_N"/>
</dbReference>
<gene>
    <name evidence="5" type="ORF">EGI11_06495</name>
</gene>
<dbReference type="Pfam" id="PF11967">
    <property type="entry name" value="RecO_N"/>
    <property type="match status" value="1"/>
</dbReference>
<dbReference type="SUPFAM" id="SSF50249">
    <property type="entry name" value="Nucleic acid-binding proteins"/>
    <property type="match status" value="1"/>
</dbReference>
<dbReference type="EMBL" id="RJUG01000003">
    <property type="protein sequence ID" value="ROI09058.1"/>
    <property type="molecule type" value="Genomic_DNA"/>
</dbReference>
<dbReference type="GO" id="GO:0043590">
    <property type="term" value="C:bacterial nucleoid"/>
    <property type="evidence" value="ECO:0007669"/>
    <property type="project" value="TreeGrafter"/>
</dbReference>
<feature type="domain" description="DNA replication/recombination mediator RecO N-terminal" evidence="4">
    <location>
        <begin position="4"/>
        <end position="66"/>
    </location>
</feature>
<evidence type="ECO:0000256" key="2">
    <source>
        <dbReference type="ARBA" id="ARBA00023172"/>
    </source>
</evidence>
<dbReference type="PANTHER" id="PTHR33991:SF1">
    <property type="entry name" value="DNA REPAIR PROTEIN RECO"/>
    <property type="match status" value="1"/>
</dbReference>
<dbReference type="InterPro" id="IPR012340">
    <property type="entry name" value="NA-bd_OB-fold"/>
</dbReference>
<evidence type="ECO:0000313" key="5">
    <source>
        <dbReference type="EMBL" id="ROI09058.1"/>
    </source>
</evidence>
<keyword evidence="2" id="KW-0233">DNA recombination</keyword>
<keyword evidence="1" id="KW-0227">DNA damage</keyword>
<dbReference type="PANTHER" id="PTHR33991">
    <property type="entry name" value="DNA REPAIR PROTEIN RECO"/>
    <property type="match status" value="1"/>
</dbReference>
<dbReference type="OrthoDB" id="9789152at2"/>
<dbReference type="InterPro" id="IPR003717">
    <property type="entry name" value="RecO"/>
</dbReference>
<reference evidence="6" key="1">
    <citation type="submission" date="2018-11" db="EMBL/GenBank/DDBJ databases">
        <title>Proposal to divide the Flavobacteriaceae and reorganize its genera based on Amino Acid Identity values calculated from whole genome sequences.</title>
        <authorList>
            <person name="Nicholson A.C."/>
            <person name="Gulvik C.A."/>
            <person name="Whitney A.M."/>
            <person name="Humrighouse B.W."/>
            <person name="Bell M."/>
            <person name="Holmens B."/>
            <person name="Steigerwalt A."/>
            <person name="Villarma A."/>
            <person name="Sheth M."/>
            <person name="Batra D."/>
            <person name="Pryor J."/>
            <person name="Bernardet J.-F."/>
            <person name="Hugo C."/>
            <person name="Kampfer P."/>
            <person name="Newman J."/>
            <person name="Mcquiston J.R."/>
        </authorList>
    </citation>
    <scope>NUCLEOTIDE SEQUENCE [LARGE SCALE GENOMIC DNA]</scope>
    <source>
        <strain evidence="6">H3056</strain>
    </source>
</reference>
<evidence type="ECO:0000313" key="6">
    <source>
        <dbReference type="Proteomes" id="UP000270224"/>
    </source>
</evidence>
<organism evidence="5 6">
    <name type="scientific">Kaistella daneshvariae</name>
    <dbReference type="NCBI Taxonomy" id="2487074"/>
    <lineage>
        <taxon>Bacteria</taxon>
        <taxon>Pseudomonadati</taxon>
        <taxon>Bacteroidota</taxon>
        <taxon>Flavobacteriia</taxon>
        <taxon>Flavobacteriales</taxon>
        <taxon>Weeksellaceae</taxon>
        <taxon>Chryseobacterium group</taxon>
        <taxon>Kaistella</taxon>
    </lineage>
</organism>
<protein>
    <submittedName>
        <fullName evidence="5">DNA repair protein RecO</fullName>
    </submittedName>
</protein>
<dbReference type="RefSeq" id="WP_123265640.1">
    <property type="nucleotide sequence ID" value="NZ_RJUG01000003.1"/>
</dbReference>
<comment type="caution">
    <text evidence="5">The sequence shown here is derived from an EMBL/GenBank/DDBJ whole genome shotgun (WGS) entry which is preliminary data.</text>
</comment>
<sequence length="229" mass="26535">MQIIKGFLLSYVKYGDSDAILHCFTEEIGFQSFFVKGLYTAKNKKKPYLFPLNYLFFSIPKKAAESRISRVSKLEAGTETHDFQNVAASSVLFFTADFLHQVLREEGKNEPLFQEILKVRNEFVEQNFDAYLAFIFKYLMVSGVAPLKGNERFLNPESGIFEEEISHSFFNENVSEIWLKFLTAPEIYAVKLAKKDKTAFLDSLMIYCQFHITNFYIPNSLAVVREIFE</sequence>
<proteinExistence type="predicted"/>
<dbReference type="AlphaFoldDB" id="A0A3N0WVF0"/>
<name>A0A3N0WVF0_9FLAO</name>
<accession>A0A3N0WVF0</accession>
<dbReference type="Proteomes" id="UP000270224">
    <property type="component" value="Unassembled WGS sequence"/>
</dbReference>
<evidence type="ECO:0000256" key="3">
    <source>
        <dbReference type="ARBA" id="ARBA00023204"/>
    </source>
</evidence>
<dbReference type="Gene3D" id="2.40.50.140">
    <property type="entry name" value="Nucleic acid-binding proteins"/>
    <property type="match status" value="1"/>
</dbReference>
<dbReference type="GO" id="GO:0006310">
    <property type="term" value="P:DNA recombination"/>
    <property type="evidence" value="ECO:0007669"/>
    <property type="project" value="UniProtKB-KW"/>
</dbReference>
<evidence type="ECO:0000256" key="1">
    <source>
        <dbReference type="ARBA" id="ARBA00022763"/>
    </source>
</evidence>